<dbReference type="Gene3D" id="3.30.160.60">
    <property type="entry name" value="Classic Zinc Finger"/>
    <property type="match status" value="7"/>
</dbReference>
<evidence type="ECO:0000256" key="6">
    <source>
        <dbReference type="ARBA" id="ARBA00023242"/>
    </source>
</evidence>
<evidence type="ECO:0000256" key="1">
    <source>
        <dbReference type="ARBA" id="ARBA00004123"/>
    </source>
</evidence>
<dbReference type="Pfam" id="PF00096">
    <property type="entry name" value="zf-C2H2"/>
    <property type="match status" value="3"/>
</dbReference>
<evidence type="ECO:0000256" key="2">
    <source>
        <dbReference type="ARBA" id="ARBA00022723"/>
    </source>
</evidence>
<feature type="domain" description="C2H2-type" evidence="9">
    <location>
        <begin position="340"/>
        <end position="367"/>
    </location>
</feature>
<evidence type="ECO:0000313" key="11">
    <source>
        <dbReference type="EMBL" id="CAD7093620.1"/>
    </source>
</evidence>
<feature type="binding site" evidence="8">
    <location>
        <position position="44"/>
    </location>
    <ligand>
        <name>Zn(2+)</name>
        <dbReference type="ChEBI" id="CHEBI:29105"/>
    </ligand>
</feature>
<feature type="domain" description="C2H2-type" evidence="9">
    <location>
        <begin position="396"/>
        <end position="423"/>
    </location>
</feature>
<dbReference type="SUPFAM" id="SSF57667">
    <property type="entry name" value="beta-beta-alpha zinc fingers"/>
    <property type="match status" value="5"/>
</dbReference>
<dbReference type="SMART" id="SM00868">
    <property type="entry name" value="zf-AD"/>
    <property type="match status" value="1"/>
</dbReference>
<keyword evidence="4 7" id="KW-0863">Zinc-finger</keyword>
<keyword evidence="6" id="KW-0539">Nucleus</keyword>
<feature type="domain" description="C2H2-type" evidence="9">
    <location>
        <begin position="368"/>
        <end position="395"/>
    </location>
</feature>
<organism evidence="11 12">
    <name type="scientific">Hermetia illucens</name>
    <name type="common">Black soldier fly</name>
    <dbReference type="NCBI Taxonomy" id="343691"/>
    <lineage>
        <taxon>Eukaryota</taxon>
        <taxon>Metazoa</taxon>
        <taxon>Ecdysozoa</taxon>
        <taxon>Arthropoda</taxon>
        <taxon>Hexapoda</taxon>
        <taxon>Insecta</taxon>
        <taxon>Pterygota</taxon>
        <taxon>Neoptera</taxon>
        <taxon>Endopterygota</taxon>
        <taxon>Diptera</taxon>
        <taxon>Brachycera</taxon>
        <taxon>Stratiomyomorpha</taxon>
        <taxon>Stratiomyidae</taxon>
        <taxon>Hermetiinae</taxon>
        <taxon>Hermetia</taxon>
    </lineage>
</organism>
<feature type="domain" description="C2H2-type" evidence="9">
    <location>
        <begin position="424"/>
        <end position="447"/>
    </location>
</feature>
<dbReference type="InterPro" id="IPR012934">
    <property type="entry name" value="Znf_AD"/>
</dbReference>
<dbReference type="SUPFAM" id="SSF57716">
    <property type="entry name" value="Glucocorticoid receptor-like (DNA-binding domain)"/>
    <property type="match status" value="1"/>
</dbReference>
<dbReference type="GO" id="GO:0003700">
    <property type="term" value="F:DNA-binding transcription factor activity"/>
    <property type="evidence" value="ECO:0007669"/>
    <property type="project" value="TreeGrafter"/>
</dbReference>
<feature type="binding site" evidence="8">
    <location>
        <position position="5"/>
    </location>
    <ligand>
        <name>Zn(2+)</name>
        <dbReference type="ChEBI" id="CHEBI:29105"/>
    </ligand>
</feature>
<dbReference type="FunFam" id="3.30.160.60:FF:000624">
    <property type="entry name" value="zinc finger protein 697"/>
    <property type="match status" value="1"/>
</dbReference>
<proteinExistence type="predicted"/>
<sequence length="447" mass="52032">MLTTCVVCNVTNPGMINIFEHPNNLDYMLNFVTGHKVEQEDYLCITCYDELKIAFNFKQKCQQSRLYRSSSNKTFEVFGSEVAATLGDIGGTSFEIPTSSGTRTKYELQYEGNEEKISTTIPDEENQETSEDYLLDQKLDDDNDDFEELVEAGKGLQSIDVDDENYSMIQSIAASDENEEEVDDQPFDELDDQTEIKCDLCDKTFTKKGNFHRHMAQIHSINMKSERMPRDKHRRGPVPKYPDDDIYKNLGERQCEYCFVTLATIELLHEHESQHKEEERPYRCNQPSCTARFKDRYSVRSHVRIHSDQKRYKCRFCSQGFHQRGNLKAHERCHTGEKPFVCPHCGKAFAENGNLKSHIRFHTGERPYSCDYCSKKFRTHYSHKIHVRSHTQERPFECDDCGKSFNCSGKLRIHKRIHTGHRPYKCDCGASFIDSSRLKRHSKTHSE</sequence>
<evidence type="ECO:0000256" key="3">
    <source>
        <dbReference type="ARBA" id="ARBA00022737"/>
    </source>
</evidence>
<reference evidence="11 12" key="1">
    <citation type="submission" date="2020-11" db="EMBL/GenBank/DDBJ databases">
        <authorList>
            <person name="Wallbank WR R."/>
            <person name="Pardo Diaz C."/>
            <person name="Kozak K."/>
            <person name="Martin S."/>
            <person name="Jiggins C."/>
            <person name="Moest M."/>
            <person name="Warren A I."/>
            <person name="Generalovic N T."/>
            <person name="Byers J.R.P. K."/>
            <person name="Montejo-Kovacevich G."/>
            <person name="Yen C E."/>
        </authorList>
    </citation>
    <scope>NUCLEOTIDE SEQUENCE [LARGE SCALE GENOMIC DNA]</scope>
</reference>
<accession>A0A7R8V658</accession>
<dbReference type="PANTHER" id="PTHR24390">
    <property type="entry name" value="ZINC FINGER PROTEIN"/>
    <property type="match status" value="1"/>
</dbReference>
<keyword evidence="3" id="KW-0677">Repeat</keyword>
<evidence type="ECO:0000313" key="12">
    <source>
        <dbReference type="Proteomes" id="UP000594454"/>
    </source>
</evidence>
<feature type="domain" description="C2H2-type" evidence="9">
    <location>
        <begin position="312"/>
        <end position="339"/>
    </location>
</feature>
<dbReference type="FunFam" id="3.30.160.60:FF:000870">
    <property type="entry name" value="zinc finger protein 197 isoform X1"/>
    <property type="match status" value="1"/>
</dbReference>
<dbReference type="InParanoid" id="A0A7R8V658"/>
<dbReference type="GO" id="GO:0008270">
    <property type="term" value="F:zinc ion binding"/>
    <property type="evidence" value="ECO:0007669"/>
    <property type="project" value="UniProtKB-UniRule"/>
</dbReference>
<evidence type="ECO:0000259" key="10">
    <source>
        <dbReference type="PROSITE" id="PS51915"/>
    </source>
</evidence>
<dbReference type="GO" id="GO:0000978">
    <property type="term" value="F:RNA polymerase II cis-regulatory region sequence-specific DNA binding"/>
    <property type="evidence" value="ECO:0007669"/>
    <property type="project" value="TreeGrafter"/>
</dbReference>
<dbReference type="EMBL" id="LR899014">
    <property type="protein sequence ID" value="CAD7093620.1"/>
    <property type="molecule type" value="Genomic_DNA"/>
</dbReference>
<dbReference type="SMART" id="SM00355">
    <property type="entry name" value="ZnF_C2H2"/>
    <property type="match status" value="8"/>
</dbReference>
<evidence type="ECO:0000256" key="5">
    <source>
        <dbReference type="ARBA" id="ARBA00022833"/>
    </source>
</evidence>
<dbReference type="FunFam" id="3.30.160.60:FF:000515">
    <property type="entry name" value="early growth response protein 4"/>
    <property type="match status" value="1"/>
</dbReference>
<gene>
    <name evidence="11" type="ORF">HERILL_LOCUS15894</name>
</gene>
<dbReference type="OMA" id="AMKHQNI"/>
<dbReference type="PROSITE" id="PS50157">
    <property type="entry name" value="ZINC_FINGER_C2H2_2"/>
    <property type="match status" value="7"/>
</dbReference>
<feature type="binding site" evidence="8">
    <location>
        <position position="47"/>
    </location>
    <ligand>
        <name>Zn(2+)</name>
        <dbReference type="ChEBI" id="CHEBI:29105"/>
    </ligand>
</feature>
<evidence type="ECO:0000256" key="8">
    <source>
        <dbReference type="PROSITE-ProRule" id="PRU01263"/>
    </source>
</evidence>
<feature type="binding site" evidence="8">
    <location>
        <position position="8"/>
    </location>
    <ligand>
        <name>Zn(2+)</name>
        <dbReference type="ChEBI" id="CHEBI:29105"/>
    </ligand>
</feature>
<feature type="domain" description="C2H2-type" evidence="9">
    <location>
        <begin position="196"/>
        <end position="220"/>
    </location>
</feature>
<dbReference type="GO" id="GO:0006357">
    <property type="term" value="P:regulation of transcription by RNA polymerase II"/>
    <property type="evidence" value="ECO:0007669"/>
    <property type="project" value="TreeGrafter"/>
</dbReference>
<evidence type="ECO:0000256" key="7">
    <source>
        <dbReference type="PROSITE-ProRule" id="PRU00042"/>
    </source>
</evidence>
<dbReference type="Proteomes" id="UP000594454">
    <property type="component" value="Chromosome 6"/>
</dbReference>
<comment type="subcellular location">
    <subcellularLocation>
        <location evidence="1">Nucleus</location>
    </subcellularLocation>
</comment>
<keyword evidence="5 8" id="KW-0862">Zinc</keyword>
<evidence type="ECO:0000259" key="9">
    <source>
        <dbReference type="PROSITE" id="PS50157"/>
    </source>
</evidence>
<dbReference type="OrthoDB" id="8895262at2759"/>
<feature type="domain" description="ZAD" evidence="10">
    <location>
        <begin position="3"/>
        <end position="71"/>
    </location>
</feature>
<dbReference type="InterPro" id="IPR013087">
    <property type="entry name" value="Znf_C2H2_type"/>
</dbReference>
<dbReference type="PANTHER" id="PTHR24390:SF237">
    <property type="entry name" value="FI23536P1-RELATED"/>
    <property type="match status" value="1"/>
</dbReference>
<protein>
    <submittedName>
        <fullName evidence="11">Uncharacterized protein</fullName>
    </submittedName>
</protein>
<dbReference type="FunFam" id="3.30.160.60:FF:000873">
    <property type="entry name" value="Zinc finger protein 841"/>
    <property type="match status" value="1"/>
</dbReference>
<feature type="domain" description="C2H2-type" evidence="9">
    <location>
        <begin position="282"/>
        <end position="311"/>
    </location>
</feature>
<dbReference type="GO" id="GO:0005634">
    <property type="term" value="C:nucleus"/>
    <property type="evidence" value="ECO:0007669"/>
    <property type="project" value="UniProtKB-SubCell"/>
</dbReference>
<dbReference type="AlphaFoldDB" id="A0A7R8V658"/>
<dbReference type="PROSITE" id="PS00028">
    <property type="entry name" value="ZINC_FINGER_C2H2_1"/>
    <property type="match status" value="7"/>
</dbReference>
<dbReference type="PROSITE" id="PS51915">
    <property type="entry name" value="ZAD"/>
    <property type="match status" value="1"/>
</dbReference>
<keyword evidence="2 8" id="KW-0479">Metal-binding</keyword>
<evidence type="ECO:0000256" key="4">
    <source>
        <dbReference type="ARBA" id="ARBA00022771"/>
    </source>
</evidence>
<name>A0A7R8V658_HERIL</name>
<keyword evidence="12" id="KW-1185">Reference proteome</keyword>
<dbReference type="InterPro" id="IPR036236">
    <property type="entry name" value="Znf_C2H2_sf"/>
</dbReference>